<keyword evidence="2" id="KW-0472">Membrane</keyword>
<dbReference type="OMA" id="MNYLKCG"/>
<dbReference type="RefSeq" id="XP_002785292.1">
    <property type="nucleotide sequence ID" value="XM_002785246.1"/>
</dbReference>
<proteinExistence type="predicted"/>
<reference evidence="3 4" key="1">
    <citation type="submission" date="2008-07" db="EMBL/GenBank/DDBJ databases">
        <authorList>
            <person name="El-Sayed N."/>
            <person name="Caler E."/>
            <person name="Inman J."/>
            <person name="Amedeo P."/>
            <person name="Hass B."/>
            <person name="Wortman J."/>
        </authorList>
    </citation>
    <scope>NUCLEOTIDE SEQUENCE [LARGE SCALE GENOMIC DNA]</scope>
    <source>
        <strain evidence="4">ATCC 50983 / TXsc</strain>
    </source>
</reference>
<organism evidence="4">
    <name type="scientific">Perkinsus marinus (strain ATCC 50983 / TXsc)</name>
    <dbReference type="NCBI Taxonomy" id="423536"/>
    <lineage>
        <taxon>Eukaryota</taxon>
        <taxon>Sar</taxon>
        <taxon>Alveolata</taxon>
        <taxon>Perkinsozoa</taxon>
        <taxon>Perkinsea</taxon>
        <taxon>Perkinsida</taxon>
        <taxon>Perkinsidae</taxon>
        <taxon>Perkinsus</taxon>
    </lineage>
</organism>
<dbReference type="InParanoid" id="C5KEF0"/>
<dbReference type="AlphaFoldDB" id="C5KEF0"/>
<dbReference type="EMBL" id="GG672330">
    <property type="protein sequence ID" value="EER17088.1"/>
    <property type="molecule type" value="Genomic_DNA"/>
</dbReference>
<evidence type="ECO:0000256" key="1">
    <source>
        <dbReference type="SAM" id="MobiDB-lite"/>
    </source>
</evidence>
<feature type="region of interest" description="Disordered" evidence="1">
    <location>
        <begin position="1"/>
        <end position="23"/>
    </location>
</feature>
<dbReference type="GeneID" id="9053210"/>
<keyword evidence="4" id="KW-1185">Reference proteome</keyword>
<evidence type="ECO:0000256" key="2">
    <source>
        <dbReference type="SAM" id="Phobius"/>
    </source>
</evidence>
<sequence length="165" mass="18412">MTDEDSRQCQKKSSHHQPAAAAGGKGSSILYWSFISWLVPFIVSIPFFDDEGELQLEEYTFKNCMVIVGTSCGLGCLLRVCPKDRPLSYLRALWLSACFIGMNLLLDTLILLPLLKARPAREGTEETFGTYFRKIGTVYLSIIPQTLALSAASHWCDSVARSREN</sequence>
<feature type="transmembrane region" description="Helical" evidence="2">
    <location>
        <begin position="92"/>
        <end position="115"/>
    </location>
</feature>
<protein>
    <submittedName>
        <fullName evidence="3">Uncharacterized protein</fullName>
    </submittedName>
</protein>
<keyword evidence="2" id="KW-1133">Transmembrane helix</keyword>
<evidence type="ECO:0000313" key="4">
    <source>
        <dbReference type="Proteomes" id="UP000007800"/>
    </source>
</evidence>
<dbReference type="OrthoDB" id="10625988at2759"/>
<gene>
    <name evidence="3" type="ORF">Pmar_PMAR009522</name>
</gene>
<name>C5KEF0_PERM5</name>
<keyword evidence="2" id="KW-0812">Transmembrane</keyword>
<feature type="transmembrane region" description="Helical" evidence="2">
    <location>
        <begin position="29"/>
        <end position="48"/>
    </location>
</feature>
<dbReference type="Proteomes" id="UP000007800">
    <property type="component" value="Unassembled WGS sequence"/>
</dbReference>
<evidence type="ECO:0000313" key="3">
    <source>
        <dbReference type="EMBL" id="EER17088.1"/>
    </source>
</evidence>
<accession>C5KEF0</accession>